<proteinExistence type="predicted"/>
<gene>
    <name evidence="8" type="ORF">LBRM2904_34.4350</name>
</gene>
<dbReference type="GO" id="GO:0005524">
    <property type="term" value="F:ATP binding"/>
    <property type="evidence" value="ECO:0007669"/>
    <property type="project" value="UniProtKB-KW"/>
</dbReference>
<dbReference type="SMART" id="SM00220">
    <property type="entry name" value="S_TKc"/>
    <property type="match status" value="1"/>
</dbReference>
<dbReference type="PROSITE" id="PS50011">
    <property type="entry name" value="PROTEIN_KINASE_DOM"/>
    <property type="match status" value="1"/>
</dbReference>
<dbReference type="InterPro" id="IPR011009">
    <property type="entry name" value="Kinase-like_dom_sf"/>
</dbReference>
<keyword evidence="1" id="KW-0723">Serine/threonine-protein kinase</keyword>
<evidence type="ECO:0000256" key="5">
    <source>
        <dbReference type="ARBA" id="ARBA00022840"/>
    </source>
</evidence>
<feature type="compositionally biased region" description="Low complexity" evidence="6">
    <location>
        <begin position="1"/>
        <end position="12"/>
    </location>
</feature>
<feature type="compositionally biased region" description="Acidic residues" evidence="6">
    <location>
        <begin position="254"/>
        <end position="263"/>
    </location>
</feature>
<dbReference type="PANTHER" id="PTHR24350">
    <property type="entry name" value="SERINE/THREONINE-PROTEIN KINASE IAL-RELATED"/>
    <property type="match status" value="1"/>
</dbReference>
<evidence type="ECO:0000256" key="2">
    <source>
        <dbReference type="ARBA" id="ARBA00022679"/>
    </source>
</evidence>
<evidence type="ECO:0000313" key="8">
    <source>
        <dbReference type="EMBL" id="SYZ69730.1"/>
    </source>
</evidence>
<keyword evidence="5" id="KW-0067">ATP-binding</keyword>
<keyword evidence="4 8" id="KW-0418">Kinase</keyword>
<dbReference type="KEGG" id="lbz:LBRM_34_4600"/>
<dbReference type="Proteomes" id="UP000319462">
    <property type="component" value="Chromosome 34"/>
</dbReference>
<dbReference type="EMBL" id="LS997633">
    <property type="protein sequence ID" value="SYZ69730.1"/>
    <property type="molecule type" value="Genomic_DNA"/>
</dbReference>
<evidence type="ECO:0000259" key="7">
    <source>
        <dbReference type="PROSITE" id="PS50011"/>
    </source>
</evidence>
<dbReference type="Pfam" id="PF00069">
    <property type="entry name" value="Pkinase"/>
    <property type="match status" value="1"/>
</dbReference>
<dbReference type="VEuPathDB" id="TriTrypDB:LbrM.34.4600"/>
<evidence type="ECO:0000256" key="1">
    <source>
        <dbReference type="ARBA" id="ARBA00022527"/>
    </source>
</evidence>
<evidence type="ECO:0000256" key="4">
    <source>
        <dbReference type="ARBA" id="ARBA00022777"/>
    </source>
</evidence>
<dbReference type="AlphaFoldDB" id="A0A3P3ZHJ1"/>
<sequence length="282" mass="29891">MAPSSSSKLPSSDNQQSDWTRRIRKSDVYPSSLGAICARVEALRCRWRDGEAANIVPITQAVCSPLYLRLDVDKALALELLGPAAEYQQCSAPMGERDAALCVLSVAQLLSRLHAEGVVHGHVQAGVVLHHTSDARRVVVTECELPMSALVPHGGVGSDARQCAAPEILRGDPYTGAADVWGLGVLLVQLLRGPLKPLCTADLENSDLLSPFISALSPGAASFVLPCLKSAPQARPLLLEVLQHPFLSVLPMDGNEDGDEQGSDDSSTSEGEELEGSVADSR</sequence>
<evidence type="ECO:0000256" key="6">
    <source>
        <dbReference type="SAM" id="MobiDB-lite"/>
    </source>
</evidence>
<dbReference type="Gene3D" id="1.10.510.10">
    <property type="entry name" value="Transferase(Phosphotransferase) domain 1"/>
    <property type="match status" value="1"/>
</dbReference>
<evidence type="ECO:0000313" key="9">
    <source>
        <dbReference type="Proteomes" id="UP000319462"/>
    </source>
</evidence>
<reference evidence="8 9" key="1">
    <citation type="submission" date="2018-09" db="EMBL/GenBank/DDBJ databases">
        <authorList>
            <person name="Peiro R."/>
            <person name="Begona"/>
            <person name="Cbmso G."/>
            <person name="Lopez M."/>
            <person name="Gonzalez S."/>
        </authorList>
    </citation>
    <scope>NUCLEOTIDE SEQUENCE [LARGE SCALE GENOMIC DNA]</scope>
</reference>
<organism evidence="8 9">
    <name type="scientific">Leishmania braziliensis MHOM/BR/75/M2904</name>
    <dbReference type="NCBI Taxonomy" id="420245"/>
    <lineage>
        <taxon>Eukaryota</taxon>
        <taxon>Discoba</taxon>
        <taxon>Euglenozoa</taxon>
        <taxon>Kinetoplastea</taxon>
        <taxon>Metakinetoplastina</taxon>
        <taxon>Trypanosomatida</taxon>
        <taxon>Trypanosomatidae</taxon>
        <taxon>Leishmaniinae</taxon>
        <taxon>Leishmania</taxon>
        <taxon>Leishmania braziliensis species complex</taxon>
    </lineage>
</organism>
<name>A0A3P3ZHJ1_LEIBR</name>
<keyword evidence="3" id="KW-0547">Nucleotide-binding</keyword>
<dbReference type="InterPro" id="IPR000719">
    <property type="entry name" value="Prot_kinase_dom"/>
</dbReference>
<protein>
    <submittedName>
        <fullName evidence="8">Protein_kinase</fullName>
    </submittedName>
</protein>
<dbReference type="InterPro" id="IPR030616">
    <property type="entry name" value="Aur-like"/>
</dbReference>
<feature type="region of interest" description="Disordered" evidence="6">
    <location>
        <begin position="1"/>
        <end position="21"/>
    </location>
</feature>
<evidence type="ECO:0000256" key="3">
    <source>
        <dbReference type="ARBA" id="ARBA00022741"/>
    </source>
</evidence>
<dbReference type="GO" id="GO:0004674">
    <property type="term" value="F:protein serine/threonine kinase activity"/>
    <property type="evidence" value="ECO:0007669"/>
    <property type="project" value="UniProtKB-KW"/>
</dbReference>
<dbReference type="RefSeq" id="XP_001568559.1">
    <property type="nucleotide sequence ID" value="XM_001568509.1"/>
</dbReference>
<keyword evidence="2" id="KW-0808">Transferase</keyword>
<dbReference type="SUPFAM" id="SSF56112">
    <property type="entry name" value="Protein kinase-like (PK-like)"/>
    <property type="match status" value="1"/>
</dbReference>
<feature type="domain" description="Protein kinase" evidence="7">
    <location>
        <begin position="1"/>
        <end position="247"/>
    </location>
</feature>
<accession>A0A3P3ZHJ1</accession>
<feature type="region of interest" description="Disordered" evidence="6">
    <location>
        <begin position="250"/>
        <end position="282"/>
    </location>
</feature>